<dbReference type="GO" id="GO:0032979">
    <property type="term" value="P:protein insertion into mitochondrial inner membrane from matrix"/>
    <property type="evidence" value="ECO:0007669"/>
    <property type="project" value="TreeGrafter"/>
</dbReference>
<dbReference type="PANTHER" id="PTHR12428:SF65">
    <property type="entry name" value="CYTOCHROME C OXIDASE ASSEMBLY PROTEIN COX18, MITOCHONDRIAL"/>
    <property type="match status" value="1"/>
</dbReference>
<evidence type="ECO:0000256" key="2">
    <source>
        <dbReference type="ARBA" id="ARBA00009877"/>
    </source>
</evidence>
<dbReference type="PANTHER" id="PTHR12428">
    <property type="entry name" value="OXA1"/>
    <property type="match status" value="1"/>
</dbReference>
<dbReference type="GO" id="GO:0032977">
    <property type="term" value="F:membrane insertase activity"/>
    <property type="evidence" value="ECO:0007669"/>
    <property type="project" value="InterPro"/>
</dbReference>
<name>A0AAN6ZSU3_9PEZI</name>
<feature type="transmembrane region" description="Helical" evidence="7">
    <location>
        <begin position="330"/>
        <end position="352"/>
    </location>
</feature>
<reference evidence="8" key="1">
    <citation type="journal article" date="2023" name="Mol. Phylogenet. Evol.">
        <title>Genome-scale phylogeny and comparative genomics of the fungal order Sordariales.</title>
        <authorList>
            <person name="Hensen N."/>
            <person name="Bonometti L."/>
            <person name="Westerberg I."/>
            <person name="Brannstrom I.O."/>
            <person name="Guillou S."/>
            <person name="Cros-Aarteil S."/>
            <person name="Calhoun S."/>
            <person name="Haridas S."/>
            <person name="Kuo A."/>
            <person name="Mondo S."/>
            <person name="Pangilinan J."/>
            <person name="Riley R."/>
            <person name="LaButti K."/>
            <person name="Andreopoulos B."/>
            <person name="Lipzen A."/>
            <person name="Chen C."/>
            <person name="Yan M."/>
            <person name="Daum C."/>
            <person name="Ng V."/>
            <person name="Clum A."/>
            <person name="Steindorff A."/>
            <person name="Ohm R.A."/>
            <person name="Martin F."/>
            <person name="Silar P."/>
            <person name="Natvig D.O."/>
            <person name="Lalanne C."/>
            <person name="Gautier V."/>
            <person name="Ament-Velasquez S.L."/>
            <person name="Kruys A."/>
            <person name="Hutchinson M.I."/>
            <person name="Powell A.J."/>
            <person name="Barry K."/>
            <person name="Miller A.N."/>
            <person name="Grigoriev I.V."/>
            <person name="Debuchy R."/>
            <person name="Gladieux P."/>
            <person name="Hiltunen Thoren M."/>
            <person name="Johannesson H."/>
        </authorList>
    </citation>
    <scope>NUCLEOTIDE SEQUENCE</scope>
    <source>
        <strain evidence="8">CBS 538.74</strain>
    </source>
</reference>
<comment type="subcellular location">
    <subcellularLocation>
        <location evidence="1">Membrane</location>
        <topology evidence="1">Multi-pass membrane protein</topology>
    </subcellularLocation>
</comment>
<accession>A0AAN6ZSU3</accession>
<evidence type="ECO:0000256" key="7">
    <source>
        <dbReference type="SAM" id="Phobius"/>
    </source>
</evidence>
<dbReference type="Proteomes" id="UP001302745">
    <property type="component" value="Unassembled WGS sequence"/>
</dbReference>
<evidence type="ECO:0000256" key="5">
    <source>
        <dbReference type="ARBA" id="ARBA00023136"/>
    </source>
</evidence>
<keyword evidence="5 7" id="KW-0472">Membrane</keyword>
<proteinExistence type="inferred from homology"/>
<comment type="caution">
    <text evidence="8">The sequence shown here is derived from an EMBL/GenBank/DDBJ whole genome shotgun (WGS) entry which is preliminary data.</text>
</comment>
<protein>
    <submittedName>
        <fullName evidence="8">Uncharacterized protein</fullName>
    </submittedName>
</protein>
<keyword evidence="4 7" id="KW-1133">Transmembrane helix</keyword>
<organism evidence="8 9">
    <name type="scientific">Chaetomidium leptoderma</name>
    <dbReference type="NCBI Taxonomy" id="669021"/>
    <lineage>
        <taxon>Eukaryota</taxon>
        <taxon>Fungi</taxon>
        <taxon>Dikarya</taxon>
        <taxon>Ascomycota</taxon>
        <taxon>Pezizomycotina</taxon>
        <taxon>Sordariomycetes</taxon>
        <taxon>Sordariomycetidae</taxon>
        <taxon>Sordariales</taxon>
        <taxon>Chaetomiaceae</taxon>
        <taxon>Chaetomidium</taxon>
    </lineage>
</organism>
<comment type="similarity">
    <text evidence="2">Belongs to the OXA1/ALB3/YidC family.</text>
</comment>
<dbReference type="AlphaFoldDB" id="A0AAN6ZSU3"/>
<keyword evidence="3 7" id="KW-0812">Transmembrane</keyword>
<dbReference type="GO" id="GO:0033617">
    <property type="term" value="P:mitochondrial respiratory chain complex IV assembly"/>
    <property type="evidence" value="ECO:0007669"/>
    <property type="project" value="TreeGrafter"/>
</dbReference>
<evidence type="ECO:0000313" key="8">
    <source>
        <dbReference type="EMBL" id="KAK4148779.1"/>
    </source>
</evidence>
<reference evidence="8" key="2">
    <citation type="submission" date="2023-05" db="EMBL/GenBank/DDBJ databases">
        <authorList>
            <consortium name="Lawrence Berkeley National Laboratory"/>
            <person name="Steindorff A."/>
            <person name="Hensen N."/>
            <person name="Bonometti L."/>
            <person name="Westerberg I."/>
            <person name="Brannstrom I.O."/>
            <person name="Guillou S."/>
            <person name="Cros-Aarteil S."/>
            <person name="Calhoun S."/>
            <person name="Haridas S."/>
            <person name="Kuo A."/>
            <person name="Mondo S."/>
            <person name="Pangilinan J."/>
            <person name="Riley R."/>
            <person name="Labutti K."/>
            <person name="Andreopoulos B."/>
            <person name="Lipzen A."/>
            <person name="Chen C."/>
            <person name="Yanf M."/>
            <person name="Daum C."/>
            <person name="Ng V."/>
            <person name="Clum A."/>
            <person name="Ohm R."/>
            <person name="Martin F."/>
            <person name="Silar P."/>
            <person name="Natvig D."/>
            <person name="Lalanne C."/>
            <person name="Gautier V."/>
            <person name="Ament-Velasquez S.L."/>
            <person name="Kruys A."/>
            <person name="Hutchinson M.I."/>
            <person name="Powell A.J."/>
            <person name="Barry K."/>
            <person name="Miller A.N."/>
            <person name="Grigoriev I.V."/>
            <person name="Debuchy R."/>
            <person name="Gladieux P."/>
            <person name="Thoren M.H."/>
            <person name="Johannesson H."/>
        </authorList>
    </citation>
    <scope>NUCLEOTIDE SEQUENCE</scope>
    <source>
        <strain evidence="8">CBS 538.74</strain>
    </source>
</reference>
<evidence type="ECO:0000256" key="1">
    <source>
        <dbReference type="ARBA" id="ARBA00004141"/>
    </source>
</evidence>
<evidence type="ECO:0000256" key="4">
    <source>
        <dbReference type="ARBA" id="ARBA00022989"/>
    </source>
</evidence>
<gene>
    <name evidence="8" type="ORF">C8A00DRAFT_47462</name>
</gene>
<dbReference type="EMBL" id="MU857261">
    <property type="protein sequence ID" value="KAK4148779.1"/>
    <property type="molecule type" value="Genomic_DNA"/>
</dbReference>
<evidence type="ECO:0000256" key="3">
    <source>
        <dbReference type="ARBA" id="ARBA00022692"/>
    </source>
</evidence>
<feature type="compositionally biased region" description="Low complexity" evidence="6">
    <location>
        <begin position="31"/>
        <end position="64"/>
    </location>
</feature>
<sequence>MRALTRIRASQAPSHLRIQPTSASRRSFSSLRPLTLNHHPHPTTTTRPTLTISSSQHPRPQQSRPFSVLPLFESAIACSQTLLTTLHTTTLSPWYLTIPLFALTLNLFTRLPATVYSRGVAVRRQQLQPLMHAWTARVHTDLARGGKPGDTKQARTTLIGQGQGSAGWMRGFYKSNMAAMKARERRWGVQRWKDWVPALAVFPFWITGIEGLRRMCGAPRGLLGTIAFGHQGGAQAQAQAQAQTGQADVQEALASVSVADPSMMTGGCLWFPDLTVADPCHILPFALSAILVMNMLPKTQASLRVLLGLDSMPGAALGANMWRLRMQRGLLLVAMVIGPLTMDLPAALHLYWTSSAALTWAQTAAISRLMPMPTIVAPAKKGETILVMPTREETTKKP</sequence>
<feature type="region of interest" description="Disordered" evidence="6">
    <location>
        <begin position="1"/>
        <end position="64"/>
    </location>
</feature>
<evidence type="ECO:0000313" key="9">
    <source>
        <dbReference type="Proteomes" id="UP001302745"/>
    </source>
</evidence>
<evidence type="ECO:0000256" key="6">
    <source>
        <dbReference type="SAM" id="MobiDB-lite"/>
    </source>
</evidence>
<keyword evidence="9" id="KW-1185">Reference proteome</keyword>
<dbReference type="InterPro" id="IPR001708">
    <property type="entry name" value="YidC/ALB3/OXA1/COX18"/>
</dbReference>
<dbReference type="GO" id="GO:0005743">
    <property type="term" value="C:mitochondrial inner membrane"/>
    <property type="evidence" value="ECO:0007669"/>
    <property type="project" value="TreeGrafter"/>
</dbReference>
<feature type="compositionally biased region" description="Polar residues" evidence="6">
    <location>
        <begin position="19"/>
        <end position="30"/>
    </location>
</feature>